<gene>
    <name evidence="2" type="ORF">SAMN05661030_3901</name>
</gene>
<dbReference type="Gene3D" id="3.20.20.100">
    <property type="entry name" value="NADP-dependent oxidoreductase domain"/>
    <property type="match status" value="1"/>
</dbReference>
<dbReference type="AlphaFoldDB" id="A0A1I1U6Y4"/>
<name>A0A1I1U6Y4_9ACTN</name>
<dbReference type="Pfam" id="PF00248">
    <property type="entry name" value="Aldo_ket_red"/>
    <property type="match status" value="1"/>
</dbReference>
<dbReference type="InterPro" id="IPR020471">
    <property type="entry name" value="AKR"/>
</dbReference>
<dbReference type="PANTHER" id="PTHR42686:SF1">
    <property type="entry name" value="GH17980P-RELATED"/>
    <property type="match status" value="1"/>
</dbReference>
<feature type="domain" description="NADP-dependent oxidoreductase" evidence="1">
    <location>
        <begin position="14"/>
        <end position="297"/>
    </location>
</feature>
<dbReference type="Proteomes" id="UP000199022">
    <property type="component" value="Unassembled WGS sequence"/>
</dbReference>
<evidence type="ECO:0000313" key="3">
    <source>
        <dbReference type="Proteomes" id="UP000199022"/>
    </source>
</evidence>
<evidence type="ECO:0000313" key="2">
    <source>
        <dbReference type="EMBL" id="SFD65328.1"/>
    </source>
</evidence>
<reference evidence="3" key="1">
    <citation type="submission" date="2016-10" db="EMBL/GenBank/DDBJ databases">
        <authorList>
            <person name="Varghese N."/>
            <person name="Submissions S."/>
        </authorList>
    </citation>
    <scope>NUCLEOTIDE SEQUENCE [LARGE SCALE GENOMIC DNA]</scope>
    <source>
        <strain evidence="3">DSM 45962</strain>
    </source>
</reference>
<dbReference type="EMBL" id="FOMD01000005">
    <property type="protein sequence ID" value="SFD65328.1"/>
    <property type="molecule type" value="Genomic_DNA"/>
</dbReference>
<dbReference type="InterPro" id="IPR023210">
    <property type="entry name" value="NADP_OxRdtase_dom"/>
</dbReference>
<protein>
    <submittedName>
        <fullName evidence="2">D-threo-aldose 1-dehydrogenase</fullName>
    </submittedName>
</protein>
<dbReference type="PANTHER" id="PTHR42686">
    <property type="entry name" value="GH17980P-RELATED"/>
    <property type="match status" value="1"/>
</dbReference>
<organism evidence="2 3">
    <name type="scientific">Klenkia taihuensis</name>
    <dbReference type="NCBI Taxonomy" id="1225127"/>
    <lineage>
        <taxon>Bacteria</taxon>
        <taxon>Bacillati</taxon>
        <taxon>Actinomycetota</taxon>
        <taxon>Actinomycetes</taxon>
        <taxon>Geodermatophilales</taxon>
        <taxon>Geodermatophilaceae</taxon>
        <taxon>Klenkia</taxon>
    </lineage>
</organism>
<dbReference type="RefSeq" id="WP_165629034.1">
    <property type="nucleotide sequence ID" value="NZ_BNAC01000001.1"/>
</dbReference>
<dbReference type="GO" id="GO:0005829">
    <property type="term" value="C:cytosol"/>
    <property type="evidence" value="ECO:0007669"/>
    <property type="project" value="TreeGrafter"/>
</dbReference>
<dbReference type="GO" id="GO:0016491">
    <property type="term" value="F:oxidoreductase activity"/>
    <property type="evidence" value="ECO:0007669"/>
    <property type="project" value="InterPro"/>
</dbReference>
<dbReference type="STRING" id="1225127.SAMN05661030_3901"/>
<proteinExistence type="predicted"/>
<dbReference type="InterPro" id="IPR036812">
    <property type="entry name" value="NAD(P)_OxRdtase_dom_sf"/>
</dbReference>
<sequence length="319" mass="33811">MRLRELTQHLAVTELGLGTAGLGNLYRSISDEQARRTVDTAWDGGVRLFDTAPHYGLGLAERRLGDALADRARDEFVVSTKVGRLLVERRPPLPRDTEMFDVPGDLTRVWDATPDGVRRSLESSLDRLGLDHVDIALLHDPDVSGEPDALEKGVAALLALRDEGLVRAVGVGSNDEPTVATAFRRYPIDVAMLAGRRTLLRPEGGRAAFEAAAGRPVLLAGVFASGLLATPRPPTGARVDYRPASQDEHSAALHLAAELAAVGSTLPAAAIAHALAVPSVGSVVLGPSSPQEVEQVLHHHLSGCPVQDWSTFLGARAGS</sequence>
<keyword evidence="3" id="KW-1185">Reference proteome</keyword>
<evidence type="ECO:0000259" key="1">
    <source>
        <dbReference type="Pfam" id="PF00248"/>
    </source>
</evidence>
<accession>A0A1I1U6Y4</accession>
<dbReference type="SUPFAM" id="SSF51430">
    <property type="entry name" value="NAD(P)-linked oxidoreductase"/>
    <property type="match status" value="1"/>
</dbReference>